<evidence type="ECO:0000313" key="5">
    <source>
        <dbReference type="Proteomes" id="UP000430146"/>
    </source>
</evidence>
<dbReference type="Gene3D" id="3.10.290.10">
    <property type="entry name" value="RNA-binding S4 domain"/>
    <property type="match status" value="1"/>
</dbReference>
<feature type="domain" description="RNA-binding S4" evidence="2">
    <location>
        <begin position="18"/>
        <end position="76"/>
    </location>
</feature>
<dbReference type="Proteomes" id="UP000430146">
    <property type="component" value="Unassembled WGS sequence"/>
</dbReference>
<dbReference type="InterPro" id="IPR002942">
    <property type="entry name" value="S4_RNA-bd"/>
</dbReference>
<dbReference type="AlphaFoldDB" id="A0A5S9NNW1"/>
<dbReference type="Pfam" id="PF13275">
    <property type="entry name" value="S4_2"/>
    <property type="match status" value="1"/>
</dbReference>
<dbReference type="GO" id="GO:0003723">
    <property type="term" value="F:RNA binding"/>
    <property type="evidence" value="ECO:0007669"/>
    <property type="project" value="UniProtKB-KW"/>
</dbReference>
<dbReference type="SMART" id="SM00363">
    <property type="entry name" value="S4"/>
    <property type="match status" value="1"/>
</dbReference>
<organism evidence="3 5">
    <name type="scientific">Mycolicibacterium vanbaalenii</name>
    <name type="common">Mycobacterium vanbaalenii</name>
    <dbReference type="NCBI Taxonomy" id="110539"/>
    <lineage>
        <taxon>Bacteria</taxon>
        <taxon>Bacillati</taxon>
        <taxon>Actinomycetota</taxon>
        <taxon>Actinomycetes</taxon>
        <taxon>Mycobacteriales</taxon>
        <taxon>Mycobacteriaceae</taxon>
        <taxon>Mycolicibacterium</taxon>
    </lineage>
</organism>
<evidence type="ECO:0000313" key="3">
    <source>
        <dbReference type="EMBL" id="CAA0092085.1"/>
    </source>
</evidence>
<reference evidence="3 5" key="1">
    <citation type="submission" date="2019-11" db="EMBL/GenBank/DDBJ databases">
        <authorList>
            <person name="Holert J."/>
        </authorList>
    </citation>
    <scope>NUCLEOTIDE SEQUENCE [LARGE SCALE GENOMIC DNA]</scope>
    <source>
        <strain evidence="3">BC8_1</strain>
    </source>
</reference>
<gene>
    <name evidence="3" type="primary">ybcJ_1</name>
    <name evidence="4" type="synonym">ybcJ_2</name>
    <name evidence="3" type="ORF">AELLOGFF_02753</name>
    <name evidence="4" type="ORF">AELLOGFF_06244</name>
</gene>
<name>A0A5S9NNW1_MYCVN</name>
<dbReference type="InterPro" id="IPR036986">
    <property type="entry name" value="S4_RNA-bd_sf"/>
</dbReference>
<dbReference type="OrthoDB" id="9811532at2"/>
<evidence type="ECO:0000259" key="2">
    <source>
        <dbReference type="SMART" id="SM00363"/>
    </source>
</evidence>
<dbReference type="PROSITE" id="PS50889">
    <property type="entry name" value="S4"/>
    <property type="match status" value="1"/>
</dbReference>
<evidence type="ECO:0000256" key="1">
    <source>
        <dbReference type="PROSITE-ProRule" id="PRU00182"/>
    </source>
</evidence>
<proteinExistence type="predicted"/>
<dbReference type="EMBL" id="CACSIP010000003">
    <property type="protein sequence ID" value="CAA0092085.1"/>
    <property type="molecule type" value="Genomic_DNA"/>
</dbReference>
<accession>A0A5S9NNW1</accession>
<protein>
    <recommendedName>
        <fullName evidence="2">RNA-binding S4 domain-containing protein</fullName>
    </recommendedName>
</protein>
<dbReference type="RefSeq" id="WP_159229077.1">
    <property type="nucleotide sequence ID" value="NZ_CACSIP010000003.1"/>
</dbReference>
<dbReference type="EMBL" id="CACSIP010000051">
    <property type="protein sequence ID" value="CAA0133950.1"/>
    <property type="molecule type" value="Genomic_DNA"/>
</dbReference>
<evidence type="ECO:0000313" key="4">
    <source>
        <dbReference type="EMBL" id="CAA0133950.1"/>
    </source>
</evidence>
<dbReference type="CDD" id="cd00165">
    <property type="entry name" value="S4"/>
    <property type="match status" value="1"/>
</dbReference>
<dbReference type="SUPFAM" id="SSF55174">
    <property type="entry name" value="Alpha-L RNA-binding motif"/>
    <property type="match status" value="1"/>
</dbReference>
<keyword evidence="1" id="KW-0694">RNA-binding</keyword>
<sequence>MAHPDGAASDVPIRDASIRLGQFLKLAGLIDSGADAKSVISDGLVRVNGDVETRRGRQLRGGDVVVFDGRGARVTAG</sequence>
<keyword evidence="5" id="KW-1185">Reference proteome</keyword>